<dbReference type="SUPFAM" id="SSF51004">
    <property type="entry name" value="C-terminal (heme d1) domain of cytochrome cd1-nitrite reductase"/>
    <property type="match status" value="1"/>
</dbReference>
<reference evidence="4" key="1">
    <citation type="submission" date="2023-07" db="EMBL/GenBank/DDBJ databases">
        <title>30 novel species of actinomycetes from the DSMZ collection.</title>
        <authorList>
            <person name="Nouioui I."/>
        </authorList>
    </citation>
    <scope>NUCLEOTIDE SEQUENCE [LARGE SCALE GENOMIC DNA]</scope>
    <source>
        <strain evidence="4">DSM 44917</strain>
    </source>
</reference>
<dbReference type="Proteomes" id="UP001183388">
    <property type="component" value="Unassembled WGS sequence"/>
</dbReference>
<proteinExistence type="predicted"/>
<evidence type="ECO:0008006" key="5">
    <source>
        <dbReference type="Google" id="ProtNLM"/>
    </source>
</evidence>
<dbReference type="InterPro" id="IPR015943">
    <property type="entry name" value="WD40/YVTN_repeat-like_dom_sf"/>
</dbReference>
<dbReference type="Gene3D" id="2.130.10.10">
    <property type="entry name" value="YVTN repeat-like/Quinoprotein amine dehydrogenase"/>
    <property type="match status" value="1"/>
</dbReference>
<dbReference type="PROSITE" id="PS51257">
    <property type="entry name" value="PROKAR_LIPOPROTEIN"/>
    <property type="match status" value="1"/>
</dbReference>
<gene>
    <name evidence="3" type="ORF">RM780_16880</name>
</gene>
<organism evidence="3 4">
    <name type="scientific">Streptomyces boetiae</name>
    <dbReference type="NCBI Taxonomy" id="3075541"/>
    <lineage>
        <taxon>Bacteria</taxon>
        <taxon>Bacillati</taxon>
        <taxon>Actinomycetota</taxon>
        <taxon>Actinomycetes</taxon>
        <taxon>Kitasatosporales</taxon>
        <taxon>Streptomycetaceae</taxon>
        <taxon>Streptomyces</taxon>
    </lineage>
</organism>
<comment type="caution">
    <text evidence="3">The sequence shown here is derived from an EMBL/GenBank/DDBJ whole genome shotgun (WGS) entry which is preliminary data.</text>
</comment>
<dbReference type="InterPro" id="IPR011048">
    <property type="entry name" value="Haem_d1_sf"/>
</dbReference>
<feature type="region of interest" description="Disordered" evidence="1">
    <location>
        <begin position="29"/>
        <end position="53"/>
    </location>
</feature>
<protein>
    <recommendedName>
        <fullName evidence="5">ABC transporter</fullName>
    </recommendedName>
</protein>
<feature type="chain" id="PRO_5046707328" description="ABC transporter" evidence="2">
    <location>
        <begin position="25"/>
        <end position="410"/>
    </location>
</feature>
<accession>A0ABU2LAY1</accession>
<name>A0ABU2LAY1_9ACTN</name>
<feature type="signal peptide" evidence="2">
    <location>
        <begin position="1"/>
        <end position="24"/>
    </location>
</feature>
<keyword evidence="4" id="KW-1185">Reference proteome</keyword>
<evidence type="ECO:0000256" key="2">
    <source>
        <dbReference type="SAM" id="SignalP"/>
    </source>
</evidence>
<sequence>MRRRGAGTAVAGVALLLAVAGCGADGNGRGPEGADASATDGVPHGYVPGAEEAAEPQHRLVLADPGGGEVRVLDLLTEEVTDVARAEGAERALTDGRFAYLAGADGTVRIVDSGAWTVDHGDHAHYYRAGTGPREVGSVSGAGPVAGVFAGHERVAVTFGDGTVRLLDRPALEAGEVAEAEGAGTVEAAAGTAAVPYAGHVLAVAPGSDVVRAYPEEGGGGDAAEAGSCPGARGAAVTPRGVVFGCADGALLIAENDGGGDGALAQERIPYPEGTPAPERAGEFAVRPGSATLAAPAGERGVWTLDLAERAWTLTETGPVVAAVAVGDGRTLLALGPEGVLRAYDIGSGERTAERALGGGAAGIELDTSRAYVNDPEAGRVYEIDYNDGLRVARTFEPGLAPGLMTETGR</sequence>
<dbReference type="RefSeq" id="WP_311631560.1">
    <property type="nucleotide sequence ID" value="NZ_JAVREN010000024.1"/>
</dbReference>
<keyword evidence="2" id="KW-0732">Signal</keyword>
<evidence type="ECO:0000313" key="4">
    <source>
        <dbReference type="Proteomes" id="UP001183388"/>
    </source>
</evidence>
<evidence type="ECO:0000313" key="3">
    <source>
        <dbReference type="EMBL" id="MDT0308621.1"/>
    </source>
</evidence>
<dbReference type="EMBL" id="JAVREN010000024">
    <property type="protein sequence ID" value="MDT0308621.1"/>
    <property type="molecule type" value="Genomic_DNA"/>
</dbReference>
<evidence type="ECO:0000256" key="1">
    <source>
        <dbReference type="SAM" id="MobiDB-lite"/>
    </source>
</evidence>